<sequence>VAAQLASVLHSYASYDFNKDTCGFKYPDGLLDKAEEKKEETVREMMEKEEGKGKGRKR</sequence>
<dbReference type="AlphaFoldDB" id="A0A7J6SIY2"/>
<protein>
    <submittedName>
        <fullName evidence="1">Uncharacterized protein</fullName>
    </submittedName>
</protein>
<comment type="caution">
    <text evidence="1">The sequence shown here is derived from an EMBL/GenBank/DDBJ whole genome shotgun (WGS) entry which is preliminary data.</text>
</comment>
<accession>A0A7J6SIY2</accession>
<organism evidence="1 2">
    <name type="scientific">Perkinsus olseni</name>
    <name type="common">Perkinsus atlanticus</name>
    <dbReference type="NCBI Taxonomy" id="32597"/>
    <lineage>
        <taxon>Eukaryota</taxon>
        <taxon>Sar</taxon>
        <taxon>Alveolata</taxon>
        <taxon>Perkinsozoa</taxon>
        <taxon>Perkinsea</taxon>
        <taxon>Perkinsida</taxon>
        <taxon>Perkinsidae</taxon>
        <taxon>Perkinsus</taxon>
    </lineage>
</organism>
<gene>
    <name evidence="1" type="ORF">FOZ63_021410</name>
</gene>
<evidence type="ECO:0000313" key="2">
    <source>
        <dbReference type="Proteomes" id="UP000553632"/>
    </source>
</evidence>
<reference evidence="1 2" key="1">
    <citation type="submission" date="2020-04" db="EMBL/GenBank/DDBJ databases">
        <title>Perkinsus olseni comparative genomics.</title>
        <authorList>
            <person name="Bogema D.R."/>
        </authorList>
    </citation>
    <scope>NUCLEOTIDE SEQUENCE [LARGE SCALE GENOMIC DNA]</scope>
    <source>
        <strain evidence="1 2">ATCC PRA-207</strain>
    </source>
</reference>
<dbReference type="EMBL" id="JABANO010017883">
    <property type="protein sequence ID" value="KAF4732703.1"/>
    <property type="molecule type" value="Genomic_DNA"/>
</dbReference>
<proteinExistence type="predicted"/>
<evidence type="ECO:0000313" key="1">
    <source>
        <dbReference type="EMBL" id="KAF4732703.1"/>
    </source>
</evidence>
<feature type="non-terminal residue" evidence="1">
    <location>
        <position position="1"/>
    </location>
</feature>
<name>A0A7J6SIY2_PEROL</name>
<dbReference type="Proteomes" id="UP000553632">
    <property type="component" value="Unassembled WGS sequence"/>
</dbReference>
<dbReference type="OMA" id="EDDDGHW"/>
<feature type="non-terminal residue" evidence="1">
    <location>
        <position position="58"/>
    </location>
</feature>
<keyword evidence="2" id="KW-1185">Reference proteome</keyword>